<dbReference type="PROSITE" id="PS01229">
    <property type="entry name" value="COF_2"/>
    <property type="match status" value="1"/>
</dbReference>
<comment type="caution">
    <text evidence="1">The sequence shown here is derived from an EMBL/GenBank/DDBJ whole genome shotgun (WGS) entry which is preliminary data.</text>
</comment>
<dbReference type="Gene3D" id="3.30.1240.10">
    <property type="match status" value="1"/>
</dbReference>
<dbReference type="Proteomes" id="UP001400965">
    <property type="component" value="Unassembled WGS sequence"/>
</dbReference>
<dbReference type="SFLD" id="SFLDG01140">
    <property type="entry name" value="C2.B:_Phosphomannomutase_and_P"/>
    <property type="match status" value="1"/>
</dbReference>
<name>A0ABN1M306_9FIRM</name>
<dbReference type="PROSITE" id="PS01228">
    <property type="entry name" value="COF_1"/>
    <property type="match status" value="1"/>
</dbReference>
<dbReference type="PANTHER" id="PTHR10000:SF8">
    <property type="entry name" value="HAD SUPERFAMILY HYDROLASE-LIKE, TYPE 3"/>
    <property type="match status" value="1"/>
</dbReference>
<dbReference type="InterPro" id="IPR023214">
    <property type="entry name" value="HAD_sf"/>
</dbReference>
<dbReference type="Pfam" id="PF08282">
    <property type="entry name" value="Hydrolase_3"/>
    <property type="match status" value="1"/>
</dbReference>
<keyword evidence="1" id="KW-0378">Hydrolase</keyword>
<dbReference type="SFLD" id="SFLDS00003">
    <property type="entry name" value="Haloacid_Dehalogenase"/>
    <property type="match status" value="1"/>
</dbReference>
<dbReference type="InterPro" id="IPR036412">
    <property type="entry name" value="HAD-like_sf"/>
</dbReference>
<dbReference type="Gene3D" id="3.40.50.1000">
    <property type="entry name" value="HAD superfamily/HAD-like"/>
    <property type="match status" value="1"/>
</dbReference>
<dbReference type="InterPro" id="IPR000150">
    <property type="entry name" value="Cof"/>
</dbReference>
<organism evidence="1 2">
    <name type="scientific">Paraclostridium tenue</name>
    <dbReference type="NCBI Taxonomy" id="1737"/>
    <lineage>
        <taxon>Bacteria</taxon>
        <taxon>Bacillati</taxon>
        <taxon>Bacillota</taxon>
        <taxon>Clostridia</taxon>
        <taxon>Peptostreptococcales</taxon>
        <taxon>Peptostreptococcaceae</taxon>
        <taxon>Paraclostridium</taxon>
    </lineage>
</organism>
<reference evidence="1 2" key="1">
    <citation type="journal article" date="2019" name="Int. J. Syst. Evol. Microbiol.">
        <title>The Global Catalogue of Microorganisms (GCM) 10K type strain sequencing project: providing services to taxonomists for standard genome sequencing and annotation.</title>
        <authorList>
            <consortium name="The Broad Institute Genomics Platform"/>
            <consortium name="The Broad Institute Genome Sequencing Center for Infectious Disease"/>
            <person name="Wu L."/>
            <person name="Ma J."/>
        </authorList>
    </citation>
    <scope>NUCLEOTIDE SEQUENCE [LARGE SCALE GENOMIC DNA]</scope>
    <source>
        <strain evidence="1 2">JCM 6486</strain>
    </source>
</reference>
<dbReference type="NCBIfam" id="TIGR00099">
    <property type="entry name" value="Cof-subfamily"/>
    <property type="match status" value="1"/>
</dbReference>
<dbReference type="EMBL" id="BAAACP010000007">
    <property type="protein sequence ID" value="GAA0863648.1"/>
    <property type="molecule type" value="Genomic_DNA"/>
</dbReference>
<protein>
    <submittedName>
        <fullName evidence="1">Cof-type HAD-IIB family hydrolase</fullName>
    </submittedName>
</protein>
<evidence type="ECO:0000313" key="1">
    <source>
        <dbReference type="EMBL" id="GAA0863648.1"/>
    </source>
</evidence>
<sequence length="269" mass="30603">MTYKLIVTDMDGTLLNGEHEISDENKNVLKKVADKGIKVAIATGRIYESTIKYARELDIKTPIICCNGALIKEENGNIIYISKIEYDLCANIIDILEDYNIYYQCFTDDTIFTPYINEWLRKYQMQEDLNIKIIESNNIKEIIKEKDILKFLIIENDLSLLSKVEKELKNIKDIELTKSFFDNIEIMKKGVNKGSAVESLAKYIGVDKSEIITFGDNHNDLSMIMYAGMGVAMGNAEDIVKENANFITDKNTENGVAKALKNILNIDLK</sequence>
<keyword evidence="2" id="KW-1185">Reference proteome</keyword>
<dbReference type="PANTHER" id="PTHR10000">
    <property type="entry name" value="PHOSPHOSERINE PHOSPHATASE"/>
    <property type="match status" value="1"/>
</dbReference>
<dbReference type="RefSeq" id="WP_346044270.1">
    <property type="nucleotide sequence ID" value="NZ_BAAACP010000007.1"/>
</dbReference>
<dbReference type="GO" id="GO:0016787">
    <property type="term" value="F:hydrolase activity"/>
    <property type="evidence" value="ECO:0007669"/>
    <property type="project" value="UniProtKB-KW"/>
</dbReference>
<dbReference type="NCBIfam" id="TIGR01484">
    <property type="entry name" value="HAD-SF-IIB"/>
    <property type="match status" value="1"/>
</dbReference>
<dbReference type="InterPro" id="IPR006379">
    <property type="entry name" value="HAD-SF_hydro_IIB"/>
</dbReference>
<dbReference type="SUPFAM" id="SSF56784">
    <property type="entry name" value="HAD-like"/>
    <property type="match status" value="1"/>
</dbReference>
<proteinExistence type="predicted"/>
<gene>
    <name evidence="1" type="ORF">GCM10008917_13980</name>
</gene>
<evidence type="ECO:0000313" key="2">
    <source>
        <dbReference type="Proteomes" id="UP001400965"/>
    </source>
</evidence>
<accession>A0ABN1M306</accession>
<dbReference type="CDD" id="cd07516">
    <property type="entry name" value="HAD_Pase"/>
    <property type="match status" value="1"/>
</dbReference>
<dbReference type="SFLD" id="SFLDG01144">
    <property type="entry name" value="C2.B.4:_PGP_Like"/>
    <property type="match status" value="1"/>
</dbReference>